<dbReference type="PROSITE" id="PS50250">
    <property type="entry name" value="PCI"/>
    <property type="match status" value="1"/>
</dbReference>
<dbReference type="EMBL" id="HBFV01000503">
    <property type="protein sequence ID" value="CAD8927986.1"/>
    <property type="molecule type" value="Transcribed_RNA"/>
</dbReference>
<dbReference type="PANTHER" id="PTHR10539">
    <property type="entry name" value="26S PROTEASOME NON-ATPASE REGULATORY SUBUNIT 13"/>
    <property type="match status" value="1"/>
</dbReference>
<dbReference type="Pfam" id="PF22037">
    <property type="entry name" value="PSD13_N"/>
    <property type="match status" value="1"/>
</dbReference>
<dbReference type="GO" id="GO:0005634">
    <property type="term" value="C:nucleus"/>
    <property type="evidence" value="ECO:0007669"/>
    <property type="project" value="TreeGrafter"/>
</dbReference>
<dbReference type="GO" id="GO:0005829">
    <property type="term" value="C:cytosol"/>
    <property type="evidence" value="ECO:0007669"/>
    <property type="project" value="TreeGrafter"/>
</dbReference>
<evidence type="ECO:0000313" key="4">
    <source>
        <dbReference type="EMBL" id="CAD8927986.1"/>
    </source>
</evidence>
<reference evidence="4" key="1">
    <citation type="submission" date="2021-01" db="EMBL/GenBank/DDBJ databases">
        <authorList>
            <person name="Corre E."/>
            <person name="Pelletier E."/>
            <person name="Niang G."/>
            <person name="Scheremetjew M."/>
            <person name="Finn R."/>
            <person name="Kale V."/>
            <person name="Holt S."/>
            <person name="Cochrane G."/>
            <person name="Meng A."/>
            <person name="Brown T."/>
            <person name="Cohen L."/>
        </authorList>
    </citation>
    <scope>NUCLEOTIDE SEQUENCE</scope>
    <source>
        <strain evidence="4">CCMP2329</strain>
    </source>
</reference>
<dbReference type="AlphaFoldDB" id="A0A7S1CVB6"/>
<evidence type="ECO:0000259" key="3">
    <source>
        <dbReference type="PROSITE" id="PS50250"/>
    </source>
</evidence>
<evidence type="ECO:0000256" key="2">
    <source>
        <dbReference type="ARBA" id="ARBA00022942"/>
    </source>
</evidence>
<protein>
    <recommendedName>
        <fullName evidence="3">PCI domain-containing protein</fullName>
    </recommendedName>
</protein>
<sequence>MTSSTDQYAFWLETACSKGPQLEQYLAPSRELYSKRLWHELTTLLEERITDPEFVKLCPLQDLYNNFIQGFADKINPLKLALFAVATSKEMADPYDGQAFLQSVLDSIKLHKAKQGESHVDGVADEACLYLEMQIAQYYLISENMTECKQLMDRGSRLLDSMSEVNHKVAAAVYYVTMQYHKAKSDYAAYYKAALMYLAYASSEGLSREFAEAVAVDVSLAALLGEDVYSFGELLVHPIMENLRSSGSFGWLYDLLECFHQGDIERYDTLCTVHASVLNGQPALVANERKLREKITVLCLVSYVSSLPADEKSVSLADIGARTKLPIESVEFLLMKALSLRLIEGIIDQVNGTVSISWIAPRVLTMPEIEDMKDRLNLWLERVEKKSADVEVQSIGIV</sequence>
<name>A0A7S1CVB6_9CHLO</name>
<dbReference type="SMART" id="SM00088">
    <property type="entry name" value="PINT"/>
    <property type="match status" value="1"/>
</dbReference>
<dbReference type="InterPro" id="IPR035298">
    <property type="entry name" value="PSMD13"/>
</dbReference>
<dbReference type="SUPFAM" id="SSF46785">
    <property type="entry name" value="Winged helix' DNA-binding domain"/>
    <property type="match status" value="1"/>
</dbReference>
<dbReference type="InterPro" id="IPR054179">
    <property type="entry name" value="PSD13_N"/>
</dbReference>
<gene>
    <name evidence="4" type="ORF">POKL1161_LOCUS339</name>
</gene>
<dbReference type="InterPro" id="IPR036390">
    <property type="entry name" value="WH_DNA-bd_sf"/>
</dbReference>
<comment type="similarity">
    <text evidence="1">Belongs to the proteasome subunit S11 family.</text>
</comment>
<dbReference type="Pfam" id="PF01399">
    <property type="entry name" value="PCI"/>
    <property type="match status" value="1"/>
</dbReference>
<dbReference type="PANTHER" id="PTHR10539:SF0">
    <property type="entry name" value="26S PROTEASOME NON-ATPASE REGULATORY SUBUNIT 13"/>
    <property type="match status" value="1"/>
</dbReference>
<dbReference type="InterPro" id="IPR000717">
    <property type="entry name" value="PCI_dom"/>
</dbReference>
<feature type="domain" description="PCI" evidence="3">
    <location>
        <begin position="189"/>
        <end position="361"/>
    </location>
</feature>
<dbReference type="GO" id="GO:0006511">
    <property type="term" value="P:ubiquitin-dependent protein catabolic process"/>
    <property type="evidence" value="ECO:0007669"/>
    <property type="project" value="TreeGrafter"/>
</dbReference>
<dbReference type="GO" id="GO:0005198">
    <property type="term" value="F:structural molecule activity"/>
    <property type="evidence" value="ECO:0007669"/>
    <property type="project" value="TreeGrafter"/>
</dbReference>
<organism evidence="4">
    <name type="scientific">Picochlorum oklahomense</name>
    <dbReference type="NCBI Taxonomy" id="249345"/>
    <lineage>
        <taxon>Eukaryota</taxon>
        <taxon>Viridiplantae</taxon>
        <taxon>Chlorophyta</taxon>
        <taxon>core chlorophytes</taxon>
        <taxon>Trebouxiophyceae</taxon>
        <taxon>Trebouxiophyceae incertae sedis</taxon>
        <taxon>Picochlorum</taxon>
    </lineage>
</organism>
<proteinExistence type="inferred from homology"/>
<accession>A0A7S1CVB6</accession>
<dbReference type="GO" id="GO:0008541">
    <property type="term" value="C:proteasome regulatory particle, lid subcomplex"/>
    <property type="evidence" value="ECO:0007669"/>
    <property type="project" value="TreeGrafter"/>
</dbReference>
<keyword evidence="2" id="KW-0647">Proteasome</keyword>
<evidence type="ECO:0000256" key="1">
    <source>
        <dbReference type="ARBA" id="ARBA00006207"/>
    </source>
</evidence>